<name>A0A917DQN9_9BACT</name>
<comment type="caution">
    <text evidence="8">The sequence shown here is derived from an EMBL/GenBank/DDBJ whole genome shotgun (WGS) entry which is preliminary data.</text>
</comment>
<feature type="transmembrane region" description="Helical" evidence="7">
    <location>
        <begin position="287"/>
        <end position="307"/>
    </location>
</feature>
<organism evidence="8 9">
    <name type="scientific">Emticicia aquatilis</name>
    <dbReference type="NCBI Taxonomy" id="1537369"/>
    <lineage>
        <taxon>Bacteria</taxon>
        <taxon>Pseudomonadati</taxon>
        <taxon>Bacteroidota</taxon>
        <taxon>Cytophagia</taxon>
        <taxon>Cytophagales</taxon>
        <taxon>Leadbetterellaceae</taxon>
        <taxon>Emticicia</taxon>
    </lineage>
</organism>
<feature type="transmembrane region" description="Helical" evidence="7">
    <location>
        <begin position="59"/>
        <end position="79"/>
    </location>
</feature>
<evidence type="ECO:0000256" key="6">
    <source>
        <dbReference type="ARBA" id="ARBA00023136"/>
    </source>
</evidence>
<dbReference type="Proteomes" id="UP000609064">
    <property type="component" value="Unassembled WGS sequence"/>
</dbReference>
<reference evidence="8" key="1">
    <citation type="journal article" date="2014" name="Int. J. Syst. Evol. Microbiol.">
        <title>Complete genome sequence of Corynebacterium casei LMG S-19264T (=DSM 44701T), isolated from a smear-ripened cheese.</title>
        <authorList>
            <consortium name="US DOE Joint Genome Institute (JGI-PGF)"/>
            <person name="Walter F."/>
            <person name="Albersmeier A."/>
            <person name="Kalinowski J."/>
            <person name="Ruckert C."/>
        </authorList>
    </citation>
    <scope>NUCLEOTIDE SEQUENCE</scope>
    <source>
        <strain evidence="8">CGMCC 1.15958</strain>
    </source>
</reference>
<evidence type="ECO:0000256" key="2">
    <source>
        <dbReference type="ARBA" id="ARBA00022448"/>
    </source>
</evidence>
<feature type="transmembrane region" description="Helical" evidence="7">
    <location>
        <begin position="253"/>
        <end position="275"/>
    </location>
</feature>
<dbReference type="Pfam" id="PF03547">
    <property type="entry name" value="Mem_trans"/>
    <property type="match status" value="1"/>
</dbReference>
<dbReference type="GO" id="GO:0055085">
    <property type="term" value="P:transmembrane transport"/>
    <property type="evidence" value="ECO:0007669"/>
    <property type="project" value="InterPro"/>
</dbReference>
<dbReference type="InterPro" id="IPR004776">
    <property type="entry name" value="Mem_transp_PIN-like"/>
</dbReference>
<feature type="transmembrane region" description="Helical" evidence="7">
    <location>
        <begin position="187"/>
        <end position="207"/>
    </location>
</feature>
<feature type="transmembrane region" description="Helical" evidence="7">
    <location>
        <begin position="158"/>
        <end position="180"/>
    </location>
</feature>
<dbReference type="PANTHER" id="PTHR36838:SF1">
    <property type="entry name" value="SLR1864 PROTEIN"/>
    <property type="match status" value="1"/>
</dbReference>
<evidence type="ECO:0000256" key="7">
    <source>
        <dbReference type="SAM" id="Phobius"/>
    </source>
</evidence>
<evidence type="ECO:0000256" key="1">
    <source>
        <dbReference type="ARBA" id="ARBA00004141"/>
    </source>
</evidence>
<feature type="transmembrane region" description="Helical" evidence="7">
    <location>
        <begin position="28"/>
        <end position="47"/>
    </location>
</feature>
<feature type="transmembrane region" description="Helical" evidence="7">
    <location>
        <begin position="219"/>
        <end position="241"/>
    </location>
</feature>
<protein>
    <submittedName>
        <fullName evidence="8">Transporter</fullName>
    </submittedName>
</protein>
<feature type="transmembrane region" description="Helical" evidence="7">
    <location>
        <begin position="125"/>
        <end position="146"/>
    </location>
</feature>
<keyword evidence="5 7" id="KW-1133">Transmembrane helix</keyword>
<keyword evidence="2" id="KW-0813">Transport</keyword>
<proteinExistence type="predicted"/>
<gene>
    <name evidence="8" type="ORF">GCM10011514_25000</name>
</gene>
<dbReference type="RefSeq" id="WP_188766422.1">
    <property type="nucleotide sequence ID" value="NZ_BMKK01000004.1"/>
</dbReference>
<dbReference type="EMBL" id="BMKK01000004">
    <property type="protein sequence ID" value="GGD60040.1"/>
    <property type="molecule type" value="Genomic_DNA"/>
</dbReference>
<reference evidence="8" key="2">
    <citation type="submission" date="2020-09" db="EMBL/GenBank/DDBJ databases">
        <authorList>
            <person name="Sun Q."/>
            <person name="Zhou Y."/>
        </authorList>
    </citation>
    <scope>NUCLEOTIDE SEQUENCE</scope>
    <source>
        <strain evidence="8">CGMCC 1.15958</strain>
    </source>
</reference>
<dbReference type="PANTHER" id="PTHR36838">
    <property type="entry name" value="AUXIN EFFLUX CARRIER FAMILY PROTEIN"/>
    <property type="match status" value="1"/>
</dbReference>
<evidence type="ECO:0000256" key="3">
    <source>
        <dbReference type="ARBA" id="ARBA00022475"/>
    </source>
</evidence>
<evidence type="ECO:0000256" key="5">
    <source>
        <dbReference type="ARBA" id="ARBA00022989"/>
    </source>
</evidence>
<evidence type="ECO:0000313" key="8">
    <source>
        <dbReference type="EMBL" id="GGD60040.1"/>
    </source>
</evidence>
<keyword evidence="3" id="KW-1003">Cell membrane</keyword>
<accession>A0A917DQN9</accession>
<evidence type="ECO:0000313" key="9">
    <source>
        <dbReference type="Proteomes" id="UP000609064"/>
    </source>
</evidence>
<sequence length="309" mass="33668">MANLFLLIICLSLGGILQRTKGFPKDAYLGLNAVIINICLPALTLLYTSEISFKANQLLVILTPYILFISSFIFFRIIAKILHFDRSTTGALTITAGISSISFVGFPIFELLYGKAGVQMGILMSQAGSFVVCGTLGIMTASYYSASEPSAKSIIKSIFTFPPFVAFCVAVCLNIINFHFPSYISEVLQKLGSPFTVLALLSVGLQINVSKANIAQKPLIFGLFFKLLVAPLIIFVLYLILLQQNILLHENTWIGKMCVVGAALGSMNTASIIAINHKLNPPLASLMIGISIPLSLITAMLWHYLLIFF</sequence>
<keyword evidence="4 7" id="KW-0812">Transmembrane</keyword>
<dbReference type="GO" id="GO:0016020">
    <property type="term" value="C:membrane"/>
    <property type="evidence" value="ECO:0007669"/>
    <property type="project" value="UniProtKB-SubCell"/>
</dbReference>
<comment type="subcellular location">
    <subcellularLocation>
        <location evidence="1">Membrane</location>
        <topology evidence="1">Multi-pass membrane protein</topology>
    </subcellularLocation>
</comment>
<keyword evidence="9" id="KW-1185">Reference proteome</keyword>
<keyword evidence="6 7" id="KW-0472">Membrane</keyword>
<evidence type="ECO:0000256" key="4">
    <source>
        <dbReference type="ARBA" id="ARBA00022692"/>
    </source>
</evidence>
<dbReference type="AlphaFoldDB" id="A0A917DQN9"/>
<feature type="transmembrane region" description="Helical" evidence="7">
    <location>
        <begin position="91"/>
        <end position="113"/>
    </location>
</feature>